<dbReference type="PANTHER" id="PTHR42048">
    <property type="entry name" value="ARS-BINDING PROTEIN 2"/>
    <property type="match status" value="1"/>
</dbReference>
<reference evidence="4" key="3">
    <citation type="journal article" date="2019" name="Microbiol. Resour. Announc.">
        <title>Genome Sequence of Metarhizium rileyi, a Microbial Control Agent for Lepidoptera.</title>
        <authorList>
            <person name="Binneck E."/>
            <person name="Lastra C.C.L."/>
            <person name="Sosa-Gomez D.R."/>
        </authorList>
    </citation>
    <scope>NUCLEOTIDE SEQUENCE</scope>
    <source>
        <strain evidence="4">Cep018-CH2</strain>
    </source>
</reference>
<dbReference type="STRING" id="1081105.A0A167EDP7"/>
<feature type="compositionally biased region" description="Polar residues" evidence="2">
    <location>
        <begin position="262"/>
        <end position="277"/>
    </location>
</feature>
<dbReference type="EMBL" id="SBHS01000001">
    <property type="protein sequence ID" value="TWU78604.1"/>
    <property type="molecule type" value="Genomic_DNA"/>
</dbReference>
<evidence type="ECO:0000256" key="2">
    <source>
        <dbReference type="SAM" id="MobiDB-lite"/>
    </source>
</evidence>
<reference evidence="3 5" key="1">
    <citation type="journal article" date="2016" name="Genome Biol. Evol.">
        <title>Divergent and convergent evolution of fungal pathogenicity.</title>
        <authorList>
            <person name="Shang Y."/>
            <person name="Xiao G."/>
            <person name="Zheng P."/>
            <person name="Cen K."/>
            <person name="Zhan S."/>
            <person name="Wang C."/>
        </authorList>
    </citation>
    <scope>NUCLEOTIDE SEQUENCE [LARGE SCALE GENOMIC DNA]</scope>
    <source>
        <strain evidence="3 5">RCEF 4871</strain>
    </source>
</reference>
<feature type="region of interest" description="Disordered" evidence="2">
    <location>
        <begin position="489"/>
        <end position="509"/>
    </location>
</feature>
<dbReference type="Pfam" id="PF09441">
    <property type="entry name" value="Abp2"/>
    <property type="match status" value="1"/>
</dbReference>
<evidence type="ECO:0000313" key="3">
    <source>
        <dbReference type="EMBL" id="OAA43744.1"/>
    </source>
</evidence>
<feature type="region of interest" description="Disordered" evidence="2">
    <location>
        <begin position="200"/>
        <end position="421"/>
    </location>
</feature>
<accession>A0A5C6GM97</accession>
<feature type="coiled-coil region" evidence="1">
    <location>
        <begin position="662"/>
        <end position="696"/>
    </location>
</feature>
<evidence type="ECO:0000313" key="6">
    <source>
        <dbReference type="Proteomes" id="UP000317257"/>
    </source>
</evidence>
<feature type="compositionally biased region" description="Polar residues" evidence="2">
    <location>
        <begin position="311"/>
        <end position="322"/>
    </location>
</feature>
<feature type="compositionally biased region" description="Basic and acidic residues" evidence="2">
    <location>
        <begin position="489"/>
        <end position="499"/>
    </location>
</feature>
<comment type="caution">
    <text evidence="3">The sequence shown here is derived from an EMBL/GenBank/DDBJ whole genome shotgun (WGS) entry which is preliminary data.</text>
</comment>
<evidence type="ECO:0000313" key="4">
    <source>
        <dbReference type="EMBL" id="TWU78604.1"/>
    </source>
</evidence>
<proteinExistence type="predicted"/>
<sequence length="699" mass="77424">MQGPWRAPGVVAAPHGQGTERQYRNGVKELGEAMPSPRGFVVRPTLPSRDVSPASIEDAYVRFIFYCNPALQLDCDTESLRDAFRTPPRSGGKSFDTFTIYKLVRRFYNKDIKTWTELTTTLGVEPPDPAKDESAQKVAQYGVRLKKWMNSMHVKAFFEYLMNIPNDYWTMIPTDSNPDACSVRDGVALEDDMALRALLPHIRPKRGRKRPETDDAAVPPAQRQRFSPASVAEDYRQGRSGSWSAHPDAQRAHHPAAWGPNESLQTPVSRWPQSAVTPTARGSFWDDALEPRSAVTPNKAKVSNHRRGAKNVSSAWTTTGQDPGTRPRGRPPINRTPVDGPDHFPAHGWTSSNDTSSENSYYPRPTVSTLSEHQQRGFHQSHGAQSESTLPSQLDQHSPYQAGSRPSRPNISLQVPERAGGSVRLATPPAAAVGGSGLVLVTAPGTAPATAPASPPPQVQVNGIEPMAPPPGDDSKYQDGWRRFAREAIDTYEPPDQHNSETNLSDPGDKKSVLSDYYFDKMDDRTNVDVLTAYFTRSMTEAEWLDAAGNPTKPVSTDESAAMVHAMLQTMYQNATSAQAFLINLAALAGSTTLVTARPKCTRLSEDGGQFTYKCEWEYQFGQVKGGFTFEQIVPASMWAKTKKRHDPDNNGGEKQEEKFTKEYWQKKYEALTAQMENKEKDLADLKDKVMKALGRDFV</sequence>
<protein>
    <submittedName>
        <fullName evidence="3">ARS binding protein 2</fullName>
    </submittedName>
</protein>
<feature type="compositionally biased region" description="Polar residues" evidence="2">
    <location>
        <begin position="349"/>
        <end position="372"/>
    </location>
</feature>
<evidence type="ECO:0000256" key="1">
    <source>
        <dbReference type="SAM" id="Coils"/>
    </source>
</evidence>
<gene>
    <name evidence="4" type="ORF">ED733_004699</name>
    <name evidence="3" type="ORF">NOR_04319</name>
</gene>
<dbReference type="GO" id="GO:0003688">
    <property type="term" value="F:DNA replication origin binding"/>
    <property type="evidence" value="ECO:0007669"/>
    <property type="project" value="TreeGrafter"/>
</dbReference>
<dbReference type="AlphaFoldDB" id="A0A167EDP7"/>
<organism evidence="3 5">
    <name type="scientific">Metarhizium rileyi (strain RCEF 4871)</name>
    <name type="common">Nomuraea rileyi</name>
    <dbReference type="NCBI Taxonomy" id="1649241"/>
    <lineage>
        <taxon>Eukaryota</taxon>
        <taxon>Fungi</taxon>
        <taxon>Dikarya</taxon>
        <taxon>Ascomycota</taxon>
        <taxon>Pezizomycotina</taxon>
        <taxon>Sordariomycetes</taxon>
        <taxon>Hypocreomycetidae</taxon>
        <taxon>Hypocreales</taxon>
        <taxon>Clavicipitaceae</taxon>
        <taxon>Metarhizium</taxon>
    </lineage>
</organism>
<dbReference type="OMA" id="RRGPKNV"/>
<dbReference type="OrthoDB" id="2104370at2759"/>
<feature type="compositionally biased region" description="Polar residues" evidence="2">
    <location>
        <begin position="382"/>
        <end position="401"/>
    </location>
</feature>
<reference evidence="6" key="2">
    <citation type="submission" date="2018-12" db="EMBL/GenBank/DDBJ databases">
        <title>The complete genome of Metarhizium rileyi, a key fungal pathogen of Lepidoptera.</title>
        <authorList>
            <person name="Binneck E."/>
            <person name="Lastra C.C.L."/>
            <person name="Sosa-Gomez D.R."/>
        </authorList>
    </citation>
    <scope>NUCLEOTIDE SEQUENCE [LARGE SCALE GENOMIC DNA]</scope>
    <source>
        <strain evidence="6">Cep018-CH2</strain>
    </source>
</reference>
<keyword evidence="5" id="KW-1185">Reference proteome</keyword>
<dbReference type="Proteomes" id="UP000243498">
    <property type="component" value="Unassembled WGS sequence"/>
</dbReference>
<accession>A0A167EDP7</accession>
<dbReference type="EMBL" id="AZHC01000011">
    <property type="protein sequence ID" value="OAA43744.1"/>
    <property type="molecule type" value="Genomic_DNA"/>
</dbReference>
<evidence type="ECO:0000313" key="5">
    <source>
        <dbReference type="Proteomes" id="UP000243498"/>
    </source>
</evidence>
<dbReference type="Proteomes" id="UP000317257">
    <property type="component" value="Unassembled WGS sequence"/>
</dbReference>
<dbReference type="InterPro" id="IPR018562">
    <property type="entry name" value="ARS-binding_2"/>
</dbReference>
<dbReference type="PANTHER" id="PTHR42048:SF1">
    <property type="entry name" value="ARS-BINDING PROTEIN 2"/>
    <property type="match status" value="1"/>
</dbReference>
<keyword evidence="1" id="KW-0175">Coiled coil</keyword>
<name>A0A167EDP7_METRR</name>